<dbReference type="Proteomes" id="UP001139171">
    <property type="component" value="Unassembled WGS sequence"/>
</dbReference>
<evidence type="ECO:0000256" key="2">
    <source>
        <dbReference type="ARBA" id="ARBA00023002"/>
    </source>
</evidence>
<dbReference type="Gene3D" id="3.40.50.720">
    <property type="entry name" value="NAD(P)-binding Rossmann-like Domain"/>
    <property type="match status" value="1"/>
</dbReference>
<dbReference type="Pfam" id="PF02737">
    <property type="entry name" value="3HCDH_N"/>
    <property type="match status" value="1"/>
</dbReference>
<evidence type="ECO:0000259" key="8">
    <source>
        <dbReference type="Pfam" id="PF02737"/>
    </source>
</evidence>
<dbReference type="Pfam" id="PF00725">
    <property type="entry name" value="3HCDH"/>
    <property type="match status" value="1"/>
</dbReference>
<dbReference type="InterPro" id="IPR006108">
    <property type="entry name" value="3HC_DH_C"/>
</dbReference>
<feature type="binding site" evidence="6">
    <location>
        <position position="116"/>
    </location>
    <ligand>
        <name>CoA</name>
        <dbReference type="ChEBI" id="CHEBI:57287"/>
    </ligand>
</feature>
<keyword evidence="3 5" id="KW-0520">NAD</keyword>
<organism evidence="9 10">
    <name type="scientific">Limnobaculum eriocheiris</name>
    <dbReference type="NCBI Taxonomy" id="2897391"/>
    <lineage>
        <taxon>Bacteria</taxon>
        <taxon>Pseudomonadati</taxon>
        <taxon>Pseudomonadota</taxon>
        <taxon>Gammaproteobacteria</taxon>
        <taxon>Enterobacterales</taxon>
        <taxon>Budviciaceae</taxon>
        <taxon>Limnobaculum</taxon>
    </lineage>
</organism>
<evidence type="ECO:0000256" key="5">
    <source>
        <dbReference type="PIRSR" id="PIRSR000105-2"/>
    </source>
</evidence>
<evidence type="ECO:0000256" key="3">
    <source>
        <dbReference type="ARBA" id="ARBA00023027"/>
    </source>
</evidence>
<evidence type="ECO:0000256" key="6">
    <source>
        <dbReference type="PIRSR" id="PIRSR000105-3"/>
    </source>
</evidence>
<reference evidence="9" key="1">
    <citation type="submission" date="2021-11" db="EMBL/GenBank/DDBJ databases">
        <title>Jinshanibacter sp. isolated from one year old Eriocheir sinensis.</title>
        <authorList>
            <person name="Li J.-Y."/>
            <person name="He W."/>
            <person name="Gao T.-H."/>
        </authorList>
    </citation>
    <scope>NUCLEOTIDE SEQUENCE</scope>
    <source>
        <strain evidence="9">LJY008</strain>
    </source>
</reference>
<feature type="site" description="Important for catalytic activity" evidence="4">
    <location>
        <position position="135"/>
    </location>
</feature>
<sequence length="278" mass="29545">MKIGVIGAGAMGAGIAQVFAAAEGFTVVLADIKQEFAEKGKNNIIASLNKLVDKDKMVADTAKTIAANITPGLPEDVSNCDLIIEAIVENIDIKRQLFNKLKDICRPDAIFASNTSSLSITELSAGLDRQVIGLHFFNPAPVMALVEIVVGLGTTDEMISKMQAIVQQVGKVAAISKDAPGFIVNRVLIPMVNEAIGIYADGTASAEDIDTAMKLGANHPMGPLALGDLIGLDVCLAIMEVLYSETGDSKYRPHILLRKMVRGGALGRKSKKGFYRYA</sequence>
<dbReference type="Gene3D" id="1.10.1040.10">
    <property type="entry name" value="N-(1-d-carboxylethyl)-l-norvaline Dehydrogenase, domain 2"/>
    <property type="match status" value="1"/>
</dbReference>
<dbReference type="EMBL" id="JAJNAG010000004">
    <property type="protein sequence ID" value="MCD1125128.1"/>
    <property type="molecule type" value="Genomic_DNA"/>
</dbReference>
<dbReference type="GO" id="GO:0070403">
    <property type="term" value="F:NAD+ binding"/>
    <property type="evidence" value="ECO:0007669"/>
    <property type="project" value="InterPro"/>
</dbReference>
<comment type="caution">
    <text evidence="9">The sequence shown here is derived from an EMBL/GenBank/DDBJ whole genome shotgun (WGS) entry which is preliminary data.</text>
</comment>
<evidence type="ECO:0000256" key="1">
    <source>
        <dbReference type="ARBA" id="ARBA00009463"/>
    </source>
</evidence>
<feature type="binding site" evidence="5">
    <location>
        <position position="89"/>
    </location>
    <ligand>
        <name>NAD(+)</name>
        <dbReference type="ChEBI" id="CHEBI:57540"/>
    </ligand>
</feature>
<feature type="binding site" evidence="5">
    <location>
        <begin position="7"/>
        <end position="12"/>
    </location>
    <ligand>
        <name>NAD(+)</name>
        <dbReference type="ChEBI" id="CHEBI:57540"/>
    </ligand>
</feature>
<dbReference type="SUPFAM" id="SSF48179">
    <property type="entry name" value="6-phosphogluconate dehydrogenase C-terminal domain-like"/>
    <property type="match status" value="1"/>
</dbReference>
<dbReference type="InterPro" id="IPR006176">
    <property type="entry name" value="3-OHacyl-CoA_DH_NAD-bd"/>
</dbReference>
<feature type="domain" description="3-hydroxyacyl-CoA dehydrogenase C-terminal" evidence="7">
    <location>
        <begin position="181"/>
        <end position="277"/>
    </location>
</feature>
<dbReference type="FunFam" id="3.40.50.720:FF:000009">
    <property type="entry name" value="Fatty oxidation complex, alpha subunit"/>
    <property type="match status" value="1"/>
</dbReference>
<protein>
    <submittedName>
        <fullName evidence="9">3-hydroxyacyl-CoA dehydrogenase NAD-binding domain-containing protein</fullName>
    </submittedName>
</protein>
<feature type="domain" description="3-hydroxyacyl-CoA dehydrogenase NAD binding" evidence="8">
    <location>
        <begin position="2"/>
        <end position="178"/>
    </location>
</feature>
<feature type="binding site" evidence="6">
    <location>
        <position position="54"/>
    </location>
    <ligand>
        <name>CoA</name>
        <dbReference type="ChEBI" id="CHEBI:57287"/>
    </ligand>
</feature>
<dbReference type="SUPFAM" id="SSF51735">
    <property type="entry name" value="NAD(P)-binding Rossmann-fold domains"/>
    <property type="match status" value="1"/>
</dbReference>
<dbReference type="InterPro" id="IPR022694">
    <property type="entry name" value="3-OHacyl-CoA_DH"/>
</dbReference>
<keyword evidence="10" id="KW-1185">Reference proteome</keyword>
<keyword evidence="2" id="KW-0560">Oxidoreductase</keyword>
<proteinExistence type="inferred from homology"/>
<evidence type="ECO:0000313" key="10">
    <source>
        <dbReference type="Proteomes" id="UP001139171"/>
    </source>
</evidence>
<dbReference type="GO" id="GO:0006635">
    <property type="term" value="P:fatty acid beta-oxidation"/>
    <property type="evidence" value="ECO:0007669"/>
    <property type="project" value="TreeGrafter"/>
</dbReference>
<accession>A0A9X1MV74</accession>
<dbReference type="AlphaFoldDB" id="A0A9X1MV74"/>
<dbReference type="PIRSF" id="PIRSF000105">
    <property type="entry name" value="HCDH"/>
    <property type="match status" value="1"/>
</dbReference>
<dbReference type="PANTHER" id="PTHR48075">
    <property type="entry name" value="3-HYDROXYACYL-COA DEHYDROGENASE FAMILY PROTEIN"/>
    <property type="match status" value="1"/>
</dbReference>
<feature type="binding site" evidence="6">
    <location>
        <position position="47"/>
    </location>
    <ligand>
        <name>CoA</name>
        <dbReference type="ChEBI" id="CHEBI:57287"/>
    </ligand>
</feature>
<evidence type="ECO:0000313" key="9">
    <source>
        <dbReference type="EMBL" id="MCD1125128.1"/>
    </source>
</evidence>
<name>A0A9X1MV74_9GAMM</name>
<feature type="binding site" evidence="5">
    <location>
        <position position="116"/>
    </location>
    <ligand>
        <name>NAD(+)</name>
        <dbReference type="ChEBI" id="CHEBI:57540"/>
    </ligand>
</feature>
<dbReference type="PROSITE" id="PS00067">
    <property type="entry name" value="3HCDH"/>
    <property type="match status" value="1"/>
</dbReference>
<dbReference type="InterPro" id="IPR006180">
    <property type="entry name" value="3-OHacyl-CoA_DH_CS"/>
</dbReference>
<dbReference type="InterPro" id="IPR013328">
    <property type="entry name" value="6PGD_dom2"/>
</dbReference>
<dbReference type="PANTHER" id="PTHR48075:SF5">
    <property type="entry name" value="3-HYDROXYBUTYRYL-COA DEHYDROGENASE"/>
    <property type="match status" value="1"/>
</dbReference>
<feature type="binding site" evidence="5">
    <location>
        <position position="94"/>
    </location>
    <ligand>
        <name>NAD(+)</name>
        <dbReference type="ChEBI" id="CHEBI:57540"/>
    </ligand>
</feature>
<gene>
    <name evidence="9" type="ORF">LPW36_03640</name>
</gene>
<evidence type="ECO:0000259" key="7">
    <source>
        <dbReference type="Pfam" id="PF00725"/>
    </source>
</evidence>
<dbReference type="InterPro" id="IPR036291">
    <property type="entry name" value="NAD(P)-bd_dom_sf"/>
</dbReference>
<dbReference type="RefSeq" id="WP_230608114.1">
    <property type="nucleotide sequence ID" value="NZ_JAJNAG010000004.1"/>
</dbReference>
<dbReference type="InterPro" id="IPR008927">
    <property type="entry name" value="6-PGluconate_DH-like_C_sf"/>
</dbReference>
<feature type="binding site" evidence="5">
    <location>
        <position position="31"/>
    </location>
    <ligand>
        <name>NAD(+)</name>
        <dbReference type="ChEBI" id="CHEBI:57540"/>
    </ligand>
</feature>
<comment type="similarity">
    <text evidence="1">Belongs to the 3-hydroxyacyl-CoA dehydrogenase family.</text>
</comment>
<feature type="binding site" evidence="5">
    <location>
        <position position="138"/>
    </location>
    <ligand>
        <name>NAD(+)</name>
        <dbReference type="ChEBI" id="CHEBI:57540"/>
    </ligand>
</feature>
<feature type="binding site" evidence="5">
    <location>
        <position position="269"/>
    </location>
    <ligand>
        <name>NAD(+)</name>
        <dbReference type="ChEBI" id="CHEBI:57540"/>
    </ligand>
</feature>
<dbReference type="GO" id="GO:0008691">
    <property type="term" value="F:3-hydroxybutyryl-CoA dehydrogenase activity"/>
    <property type="evidence" value="ECO:0007669"/>
    <property type="project" value="TreeGrafter"/>
</dbReference>
<evidence type="ECO:0000256" key="4">
    <source>
        <dbReference type="PIRSR" id="PIRSR000105-1"/>
    </source>
</evidence>